<evidence type="ECO:0000313" key="4">
    <source>
        <dbReference type="EMBL" id="KAK6628087.1"/>
    </source>
</evidence>
<name>A0ABR1AVU3_POLSC</name>
<feature type="signal peptide" evidence="3">
    <location>
        <begin position="1"/>
        <end position="19"/>
    </location>
</feature>
<comment type="caution">
    <text evidence="4">The sequence shown here is derived from an EMBL/GenBank/DDBJ whole genome shotgun (WGS) entry which is preliminary data.</text>
</comment>
<evidence type="ECO:0000256" key="2">
    <source>
        <dbReference type="ARBA" id="ARBA00022801"/>
    </source>
</evidence>
<feature type="chain" id="PRO_5045990309" evidence="3">
    <location>
        <begin position="20"/>
        <end position="372"/>
    </location>
</feature>
<protein>
    <submittedName>
        <fullName evidence="4">Uncharacterized protein</fullName>
    </submittedName>
</protein>
<proteinExistence type="inferred from homology"/>
<dbReference type="EMBL" id="JAWJWF010000045">
    <property type="protein sequence ID" value="KAK6628087.1"/>
    <property type="molecule type" value="Genomic_DNA"/>
</dbReference>
<evidence type="ECO:0000256" key="3">
    <source>
        <dbReference type="SAM" id="SignalP"/>
    </source>
</evidence>
<comment type="similarity">
    <text evidence="1">Belongs to the GDA1/CD39 NTPase family.</text>
</comment>
<keyword evidence="5" id="KW-1185">Reference proteome</keyword>
<organism evidence="4 5">
    <name type="scientific">Polyplax serrata</name>
    <name type="common">Common mouse louse</name>
    <dbReference type="NCBI Taxonomy" id="468196"/>
    <lineage>
        <taxon>Eukaryota</taxon>
        <taxon>Metazoa</taxon>
        <taxon>Ecdysozoa</taxon>
        <taxon>Arthropoda</taxon>
        <taxon>Hexapoda</taxon>
        <taxon>Insecta</taxon>
        <taxon>Pterygota</taxon>
        <taxon>Neoptera</taxon>
        <taxon>Paraneoptera</taxon>
        <taxon>Psocodea</taxon>
        <taxon>Troctomorpha</taxon>
        <taxon>Phthiraptera</taxon>
        <taxon>Anoplura</taxon>
        <taxon>Polyplacidae</taxon>
        <taxon>Polyplax</taxon>
    </lineage>
</organism>
<evidence type="ECO:0000313" key="5">
    <source>
        <dbReference type="Proteomes" id="UP001359485"/>
    </source>
</evidence>
<reference evidence="4 5" key="1">
    <citation type="submission" date="2023-09" db="EMBL/GenBank/DDBJ databases">
        <title>Genomes of two closely related lineages of the louse Polyplax serrata with different host specificities.</title>
        <authorList>
            <person name="Martinu J."/>
            <person name="Tarabai H."/>
            <person name="Stefka J."/>
            <person name="Hypsa V."/>
        </authorList>
    </citation>
    <scope>NUCLEOTIDE SEQUENCE [LARGE SCALE GENOMIC DNA]</scope>
    <source>
        <strain evidence="4">98ZLc_SE</strain>
    </source>
</reference>
<keyword evidence="3" id="KW-0732">Signal</keyword>
<gene>
    <name evidence="4" type="ORF">RUM44_010569</name>
</gene>
<evidence type="ECO:0000256" key="1">
    <source>
        <dbReference type="ARBA" id="ARBA00009283"/>
    </source>
</evidence>
<dbReference type="Gene3D" id="3.30.420.150">
    <property type="entry name" value="Exopolyphosphatase. Domain 2"/>
    <property type="match status" value="1"/>
</dbReference>
<accession>A0ABR1AVU3</accession>
<keyword evidence="2" id="KW-0378">Hydrolase</keyword>
<dbReference type="InterPro" id="IPR000407">
    <property type="entry name" value="GDA1_CD39_NTPase"/>
</dbReference>
<dbReference type="Proteomes" id="UP001359485">
    <property type="component" value="Unassembled WGS sequence"/>
</dbReference>
<sequence length="372" mass="41550">MRHILVVTLVAILLAQEQCAFLLSLYNSLFQKEMSKVTRILIQFKSRSAQAAVYKFNVGLRGIFDIQPPNVIENQPFALKKTNNTEEVVKFLDKVLNHLQEVVPKCLWPMIDIVITASSKRLAGGTLMRDKSVAAAFLSASAGGLAYVPEDFSEIKSQEKNVFNISLFDEIFGIYLESPPFGEKEITKLLLNSSKTIDGNNLETPCRNPSRKIKWTYNSNKYISRCISKQNDSNGLSDKYKECSAAVRAVVSSFPKPPSPIKHEFYALFAYDTVAAAANLKTCRNGGNATLTDVDNKAKEICATENYDAFLCMDLVFMHHLFKDVYGLNDTTVIHFRSKVNGLKTNSELAVALTNLGLSFTARNNKKQLTIF</sequence>
<dbReference type="PANTHER" id="PTHR11782">
    <property type="entry name" value="ADENOSINE/GUANOSINE DIPHOSPHATASE"/>
    <property type="match status" value="1"/>
</dbReference>
<dbReference type="PANTHER" id="PTHR11782:SF127">
    <property type="entry name" value="NTPASE, ISOFORM F"/>
    <property type="match status" value="1"/>
</dbReference>